<dbReference type="InterPro" id="IPR020459">
    <property type="entry name" value="AMP-binding"/>
</dbReference>
<gene>
    <name evidence="3" type="ORF">H4N64_43390</name>
</gene>
<sequence length="493" mass="53265">MSTNVSLHRLLYDSARRHPYAVAVHGADGPVDYRTLDRRADRYAAALLESGVGVGDRVIIWSHKSVDAIAVMQAALRIGALYVPVTGSNPPARVARIAAGCEPKLVVADAGGVERARAAEFDAAPLAGFEELFGRAEDGARPTQYRNEPDDPAYILYTSGSTGEPKGVMISHRNALAFVDWAVEELQLSVSDRLSNHAPFNFDLSVFDLYGAFASGASVHLVPEELAYAPLQLAEFMRQRLITVWYSVPSAISLMMREGGLLDGPPPSALRVCLFAGEPFAIHHVQELRKAWPGVRLLNWYGPTETNVCTSYEVTEADLKRESPLPIGTACSGDTVTLDGPEGGEGEVVVTGPTVMLGYWGRGPHEGPYRTGDIARLDADGNLEYVGRRDHMVKVRGNRIELGEIEAAIGTLESVAEVTVLVIGTGLTSQLHAVVVPSPGQRPSLLAIKRRCAERLPTYMNIDRLHIAEDLPRTPNGKLHRAALVTAVEAGEL</sequence>
<evidence type="ECO:0000313" key="4">
    <source>
        <dbReference type="Proteomes" id="UP000584670"/>
    </source>
</evidence>
<dbReference type="EMBL" id="JACMSF010000123">
    <property type="protein sequence ID" value="MBC2908221.1"/>
    <property type="molecule type" value="Genomic_DNA"/>
</dbReference>
<dbReference type="GO" id="GO:0005737">
    <property type="term" value="C:cytoplasm"/>
    <property type="evidence" value="ECO:0007669"/>
    <property type="project" value="TreeGrafter"/>
</dbReference>
<dbReference type="AlphaFoldDB" id="A0A7X1JCG7"/>
<evidence type="ECO:0000259" key="2">
    <source>
        <dbReference type="Pfam" id="PF13193"/>
    </source>
</evidence>
<feature type="domain" description="AMP-dependent synthetase/ligase" evidence="1">
    <location>
        <begin position="13"/>
        <end position="360"/>
    </location>
</feature>
<dbReference type="SUPFAM" id="SSF56801">
    <property type="entry name" value="Acetyl-CoA synthetase-like"/>
    <property type="match status" value="1"/>
</dbReference>
<protein>
    <submittedName>
        <fullName evidence="3">Amino acid adenylation domain-containing protein</fullName>
    </submittedName>
</protein>
<dbReference type="InterPro" id="IPR045851">
    <property type="entry name" value="AMP-bd_C_sf"/>
</dbReference>
<keyword evidence="4" id="KW-1185">Reference proteome</keyword>
<dbReference type="Gene3D" id="3.30.300.30">
    <property type="match status" value="1"/>
</dbReference>
<dbReference type="Pfam" id="PF00501">
    <property type="entry name" value="AMP-binding"/>
    <property type="match status" value="1"/>
</dbReference>
<dbReference type="PANTHER" id="PTHR45527:SF1">
    <property type="entry name" value="FATTY ACID SYNTHASE"/>
    <property type="match status" value="1"/>
</dbReference>
<evidence type="ECO:0000259" key="1">
    <source>
        <dbReference type="Pfam" id="PF00501"/>
    </source>
</evidence>
<evidence type="ECO:0000313" key="3">
    <source>
        <dbReference type="EMBL" id="MBC2908221.1"/>
    </source>
</evidence>
<dbReference type="InterPro" id="IPR042099">
    <property type="entry name" value="ANL_N_sf"/>
</dbReference>
<reference evidence="3 4" key="1">
    <citation type="submission" date="2020-08" db="EMBL/GenBank/DDBJ databases">
        <title>Streptomyces sp. PSKA01 genome sequencing and assembly.</title>
        <authorList>
            <person name="Mandal S."/>
            <person name="Maiti P.K."/>
            <person name="Das P."/>
        </authorList>
    </citation>
    <scope>NUCLEOTIDE SEQUENCE [LARGE SCALE GENOMIC DNA]</scope>
    <source>
        <strain evidence="3 4">PSKA01</strain>
    </source>
</reference>
<dbReference type="RefSeq" id="WP_186288137.1">
    <property type="nucleotide sequence ID" value="NZ_JACMSF010000123.1"/>
</dbReference>
<dbReference type="PROSITE" id="PS00455">
    <property type="entry name" value="AMP_BINDING"/>
    <property type="match status" value="1"/>
</dbReference>
<dbReference type="InterPro" id="IPR020845">
    <property type="entry name" value="AMP-binding_CS"/>
</dbReference>
<dbReference type="Pfam" id="PF13193">
    <property type="entry name" value="AMP-binding_C"/>
    <property type="match status" value="1"/>
</dbReference>
<dbReference type="GO" id="GO:0031177">
    <property type="term" value="F:phosphopantetheine binding"/>
    <property type="evidence" value="ECO:0007669"/>
    <property type="project" value="TreeGrafter"/>
</dbReference>
<dbReference type="InterPro" id="IPR010071">
    <property type="entry name" value="AA_adenyl_dom"/>
</dbReference>
<dbReference type="GO" id="GO:0043041">
    <property type="term" value="P:amino acid activation for nonribosomal peptide biosynthetic process"/>
    <property type="evidence" value="ECO:0007669"/>
    <property type="project" value="TreeGrafter"/>
</dbReference>
<dbReference type="Proteomes" id="UP000584670">
    <property type="component" value="Unassembled WGS sequence"/>
</dbReference>
<accession>A0A7X1JCG7</accession>
<name>A0A7X1JCG7_9ACTN</name>
<organism evidence="3 4">
    <name type="scientific">Streptomyces cupreus</name>
    <dbReference type="NCBI Taxonomy" id="2759956"/>
    <lineage>
        <taxon>Bacteria</taxon>
        <taxon>Bacillati</taxon>
        <taxon>Actinomycetota</taxon>
        <taxon>Actinomycetes</taxon>
        <taxon>Kitasatosporales</taxon>
        <taxon>Streptomycetaceae</taxon>
        <taxon>Streptomyces</taxon>
    </lineage>
</organism>
<dbReference type="Gene3D" id="3.40.50.12780">
    <property type="entry name" value="N-terminal domain of ligase-like"/>
    <property type="match status" value="1"/>
</dbReference>
<comment type="caution">
    <text evidence="3">The sequence shown here is derived from an EMBL/GenBank/DDBJ whole genome shotgun (WGS) entry which is preliminary data.</text>
</comment>
<dbReference type="GO" id="GO:0044550">
    <property type="term" value="P:secondary metabolite biosynthetic process"/>
    <property type="evidence" value="ECO:0007669"/>
    <property type="project" value="TreeGrafter"/>
</dbReference>
<dbReference type="PANTHER" id="PTHR45527">
    <property type="entry name" value="NONRIBOSOMAL PEPTIDE SYNTHETASE"/>
    <property type="match status" value="1"/>
</dbReference>
<proteinExistence type="predicted"/>
<dbReference type="InterPro" id="IPR000873">
    <property type="entry name" value="AMP-dep_synth/lig_dom"/>
</dbReference>
<dbReference type="PRINTS" id="PR00154">
    <property type="entry name" value="AMPBINDING"/>
</dbReference>
<dbReference type="InterPro" id="IPR025110">
    <property type="entry name" value="AMP-bd_C"/>
</dbReference>
<feature type="domain" description="AMP-binding enzyme C-terminal" evidence="2">
    <location>
        <begin position="404"/>
        <end position="478"/>
    </location>
</feature>
<dbReference type="NCBIfam" id="TIGR01733">
    <property type="entry name" value="AA-adenyl-dom"/>
    <property type="match status" value="1"/>
</dbReference>